<reference evidence="10 11" key="1">
    <citation type="submission" date="2014-06" db="EMBL/GenBank/DDBJ databases">
        <title>The genome of the endonuclear symbiont Nucleicultrix amoebiphila.</title>
        <authorList>
            <person name="Schulz F."/>
            <person name="Horn M."/>
        </authorList>
    </citation>
    <scope>NUCLEOTIDE SEQUENCE [LARGE SCALE GENOMIC DNA]</scope>
    <source>
        <strain evidence="10 11">FS5</strain>
    </source>
</reference>
<keyword evidence="11" id="KW-1185">Reference proteome</keyword>
<dbReference type="STRING" id="1414854.GQ61_01920"/>
<feature type="transmembrane region" description="Helical" evidence="7">
    <location>
        <begin position="260"/>
        <end position="286"/>
    </location>
</feature>
<dbReference type="PANTHER" id="PTHR30460:SF0">
    <property type="entry name" value="MODERATE CONDUCTANCE MECHANOSENSITIVE CHANNEL YBIO"/>
    <property type="match status" value="1"/>
</dbReference>
<sequence length="583" mass="66437">MRVIVPFAIMLFLLGVNPLKAEDTVSKSSLTPLIQLLENDEHRKKLIEKLKHEAEKEEPSEVSPVVQPVVEYVLDKIKETFQRFKNDSKITLMTLSDPYRLEKGWDLFLIYGGVLGLGFAFTFLIHFLKRFRALFVNDQTMTKTKAILVSLAFEGVTLLGFTVVTFTSLHWLSPSEKISASLSYLLVTIINFRIIQALLSTALYPHSRSFRLLPLKDGPAHILERYGRHFFTLQILSYILGSYLLNVGRLDTLVLFSARLFWLIIGYLTLALIKSLKNSITAALRLTLKYSKKRNVFEVMSQSLIRYWYPLSLAYVMFFVFLFTVVEESRFKFLLSLFLKLTVLGIGTYLLFLRIPSIMQMIVRSLGQTFNIPYSRQRFYEIALSVLFYTVLVFTFLYLLCKSLQIPLTALFSFLETEQILPKAISVIITALIGLVVLESLEFIINKVFRQLGKSSNQKNLPSLLTLIQHIIRVVIFILTLLMVFSELGFNITPLLASAGVFGLAVSLGSQTLFNDVIKGFFILTEDTINIGDRVTINLDHNKHSGVVEDLTLRNVKLRDTQGFLHTIPFSTIGAIVNESRHP</sequence>
<comment type="similarity">
    <text evidence="2">Belongs to the MscS (TC 1.A.23) family.</text>
</comment>
<evidence type="ECO:0000259" key="8">
    <source>
        <dbReference type="Pfam" id="PF00924"/>
    </source>
</evidence>
<name>A0A1W6N3E3_9PROT</name>
<dbReference type="RefSeq" id="WP_085783669.1">
    <property type="nucleotide sequence ID" value="NZ_CP008743.1"/>
</dbReference>
<evidence type="ECO:0000256" key="2">
    <source>
        <dbReference type="ARBA" id="ARBA00008017"/>
    </source>
</evidence>
<evidence type="ECO:0000313" key="10">
    <source>
        <dbReference type="EMBL" id="ARN84296.1"/>
    </source>
</evidence>
<feature type="transmembrane region" description="Helical" evidence="7">
    <location>
        <begin position="148"/>
        <end position="172"/>
    </location>
</feature>
<evidence type="ECO:0000313" key="11">
    <source>
        <dbReference type="Proteomes" id="UP000237351"/>
    </source>
</evidence>
<evidence type="ECO:0000256" key="1">
    <source>
        <dbReference type="ARBA" id="ARBA00004651"/>
    </source>
</evidence>
<evidence type="ECO:0000256" key="4">
    <source>
        <dbReference type="ARBA" id="ARBA00022692"/>
    </source>
</evidence>
<dbReference type="KEGG" id="naf:GQ61_01920"/>
<gene>
    <name evidence="10" type="ORF">GQ61_01920</name>
</gene>
<dbReference type="PANTHER" id="PTHR30460">
    <property type="entry name" value="MODERATE CONDUCTANCE MECHANOSENSITIVE CHANNEL YBIO"/>
    <property type="match status" value="1"/>
</dbReference>
<feature type="domain" description="Mechanosensitive ion channel MscS" evidence="8">
    <location>
        <begin position="512"/>
        <end position="580"/>
    </location>
</feature>
<accession>A0A1W6N3E3</accession>
<keyword evidence="3" id="KW-1003">Cell membrane</keyword>
<protein>
    <submittedName>
        <fullName evidence="10">Uncharacterized protein</fullName>
    </submittedName>
</protein>
<dbReference type="Gene3D" id="1.10.287.1260">
    <property type="match status" value="1"/>
</dbReference>
<dbReference type="InterPro" id="IPR010920">
    <property type="entry name" value="LSM_dom_sf"/>
</dbReference>
<dbReference type="OrthoDB" id="9814206at2"/>
<dbReference type="Pfam" id="PF00924">
    <property type="entry name" value="MS_channel_2nd"/>
    <property type="match status" value="1"/>
</dbReference>
<dbReference type="GO" id="GO:0008381">
    <property type="term" value="F:mechanosensitive monoatomic ion channel activity"/>
    <property type="evidence" value="ECO:0007669"/>
    <property type="project" value="InterPro"/>
</dbReference>
<feature type="transmembrane region" description="Helical" evidence="7">
    <location>
        <begin position="108"/>
        <end position="128"/>
    </location>
</feature>
<evidence type="ECO:0000256" key="7">
    <source>
        <dbReference type="SAM" id="Phobius"/>
    </source>
</evidence>
<feature type="domain" description="Mechanosensitive ion channel transmembrane helices 2/3" evidence="9">
    <location>
        <begin position="471"/>
        <end position="511"/>
    </location>
</feature>
<dbReference type="InterPro" id="IPR011014">
    <property type="entry name" value="MscS_channel_TM-2"/>
</dbReference>
<dbReference type="InterPro" id="IPR045276">
    <property type="entry name" value="YbiO_bact"/>
</dbReference>
<dbReference type="EMBL" id="CP008743">
    <property type="protein sequence ID" value="ARN84296.1"/>
    <property type="molecule type" value="Genomic_DNA"/>
</dbReference>
<keyword evidence="4 7" id="KW-0812">Transmembrane</keyword>
<dbReference type="Gene3D" id="2.30.30.60">
    <property type="match status" value="1"/>
</dbReference>
<feature type="transmembrane region" description="Helical" evidence="7">
    <location>
        <begin position="492"/>
        <end position="514"/>
    </location>
</feature>
<feature type="transmembrane region" description="Helical" evidence="7">
    <location>
        <begin position="307"/>
        <end position="325"/>
    </location>
</feature>
<feature type="transmembrane region" description="Helical" evidence="7">
    <location>
        <begin position="331"/>
        <end position="352"/>
    </location>
</feature>
<dbReference type="InterPro" id="IPR023408">
    <property type="entry name" value="MscS_beta-dom_sf"/>
</dbReference>
<organism evidence="10 11">
    <name type="scientific">Candidatus Nucleicultrix amoebiphila FS5</name>
    <dbReference type="NCBI Taxonomy" id="1414854"/>
    <lineage>
        <taxon>Bacteria</taxon>
        <taxon>Pseudomonadati</taxon>
        <taxon>Pseudomonadota</taxon>
        <taxon>Alphaproteobacteria</taxon>
        <taxon>Holosporales</taxon>
        <taxon>Candidatus Nucleicultricaceae</taxon>
        <taxon>Candidatus Nucleicultrix</taxon>
    </lineage>
</organism>
<feature type="transmembrane region" description="Helical" evidence="7">
    <location>
        <begin position="464"/>
        <end position="486"/>
    </location>
</feature>
<feature type="transmembrane region" description="Helical" evidence="7">
    <location>
        <begin position="420"/>
        <end position="444"/>
    </location>
</feature>
<dbReference type="AlphaFoldDB" id="A0A1W6N3E3"/>
<evidence type="ECO:0000256" key="6">
    <source>
        <dbReference type="ARBA" id="ARBA00023136"/>
    </source>
</evidence>
<feature type="transmembrane region" description="Helical" evidence="7">
    <location>
        <begin position="184"/>
        <end position="205"/>
    </location>
</feature>
<dbReference type="SUPFAM" id="SSF82861">
    <property type="entry name" value="Mechanosensitive channel protein MscS (YggB), transmembrane region"/>
    <property type="match status" value="1"/>
</dbReference>
<dbReference type="SUPFAM" id="SSF50182">
    <property type="entry name" value="Sm-like ribonucleoproteins"/>
    <property type="match status" value="1"/>
</dbReference>
<keyword evidence="5 7" id="KW-1133">Transmembrane helix</keyword>
<evidence type="ECO:0000256" key="5">
    <source>
        <dbReference type="ARBA" id="ARBA00022989"/>
    </source>
</evidence>
<feature type="transmembrane region" description="Helical" evidence="7">
    <location>
        <begin position="226"/>
        <end position="245"/>
    </location>
</feature>
<keyword evidence="6 7" id="KW-0472">Membrane</keyword>
<dbReference type="Pfam" id="PF21088">
    <property type="entry name" value="MS_channel_1st"/>
    <property type="match status" value="1"/>
</dbReference>
<evidence type="ECO:0000259" key="9">
    <source>
        <dbReference type="Pfam" id="PF21088"/>
    </source>
</evidence>
<proteinExistence type="inferred from homology"/>
<dbReference type="InterPro" id="IPR049142">
    <property type="entry name" value="MS_channel_1st"/>
</dbReference>
<dbReference type="GO" id="GO:0005886">
    <property type="term" value="C:plasma membrane"/>
    <property type="evidence" value="ECO:0007669"/>
    <property type="project" value="UniProtKB-SubCell"/>
</dbReference>
<dbReference type="Proteomes" id="UP000237351">
    <property type="component" value="Chromosome"/>
</dbReference>
<dbReference type="InterPro" id="IPR006685">
    <property type="entry name" value="MscS_channel_2nd"/>
</dbReference>
<evidence type="ECO:0000256" key="3">
    <source>
        <dbReference type="ARBA" id="ARBA00022475"/>
    </source>
</evidence>
<comment type="subcellular location">
    <subcellularLocation>
        <location evidence="1">Cell membrane</location>
        <topology evidence="1">Multi-pass membrane protein</topology>
    </subcellularLocation>
</comment>
<feature type="transmembrane region" description="Helical" evidence="7">
    <location>
        <begin position="379"/>
        <end position="400"/>
    </location>
</feature>